<dbReference type="Proteomes" id="UP000298355">
    <property type="component" value="Unassembled WGS sequence"/>
</dbReference>
<dbReference type="EMBL" id="SOGJ01000003">
    <property type="protein sequence ID" value="TFD01962.1"/>
    <property type="molecule type" value="Genomic_DNA"/>
</dbReference>
<dbReference type="Gene3D" id="3.40.630.30">
    <property type="match status" value="1"/>
</dbReference>
<dbReference type="PROSITE" id="PS51186">
    <property type="entry name" value="GNAT"/>
    <property type="match status" value="1"/>
</dbReference>
<accession>A0ABY2JAI4</accession>
<dbReference type="SUPFAM" id="SSF55729">
    <property type="entry name" value="Acyl-CoA N-acyltransferases (Nat)"/>
    <property type="match status" value="1"/>
</dbReference>
<reference evidence="2 3" key="1">
    <citation type="submission" date="2019-03" db="EMBL/GenBank/DDBJ databases">
        <title>Genomics of glacier-inhabiting Cryobacterium strains.</title>
        <authorList>
            <person name="Liu Q."/>
            <person name="Xin Y.-H."/>
        </authorList>
    </citation>
    <scope>NUCLEOTIDE SEQUENCE [LARGE SCALE GENOMIC DNA]</scope>
    <source>
        <strain evidence="2 3">TMT4-23</strain>
    </source>
</reference>
<comment type="caution">
    <text evidence="2">The sequence shown here is derived from an EMBL/GenBank/DDBJ whole genome shotgun (WGS) entry which is preliminary data.</text>
</comment>
<sequence length="181" mass="20422">MDITFAALDLPADHAALMQFTLSNEFPFHVNARPSRTDLERKISDGAFGGPDHASFWVQTESEGRIGLVILEDLLDDAPLFDLRLSAAARGRRLGAPILRALTAEVFQRWPNINRFEGQTREDNIAMRKTFLRSGFIKEAHYREGWPVTGSHPLASVAYAILRHDWVTGETTNFVWEDLTV</sequence>
<organism evidence="2 3">
    <name type="scientific">Cryobacterium breve</name>
    <dbReference type="NCBI Taxonomy" id="1259258"/>
    <lineage>
        <taxon>Bacteria</taxon>
        <taxon>Bacillati</taxon>
        <taxon>Actinomycetota</taxon>
        <taxon>Actinomycetes</taxon>
        <taxon>Micrococcales</taxon>
        <taxon>Microbacteriaceae</taxon>
        <taxon>Cryobacterium</taxon>
    </lineage>
</organism>
<dbReference type="InterPro" id="IPR000182">
    <property type="entry name" value="GNAT_dom"/>
</dbReference>
<feature type="domain" description="N-acetyltransferase" evidence="1">
    <location>
        <begin position="3"/>
        <end position="155"/>
    </location>
</feature>
<dbReference type="RefSeq" id="WP_134361744.1">
    <property type="nucleotide sequence ID" value="NZ_SOGJ01000003.1"/>
</dbReference>
<evidence type="ECO:0000313" key="3">
    <source>
        <dbReference type="Proteomes" id="UP000298355"/>
    </source>
</evidence>
<name>A0ABY2JAI4_9MICO</name>
<gene>
    <name evidence="2" type="ORF">E3O65_00200</name>
</gene>
<proteinExistence type="predicted"/>
<dbReference type="InterPro" id="IPR016181">
    <property type="entry name" value="Acyl_CoA_acyltransferase"/>
</dbReference>
<evidence type="ECO:0000259" key="1">
    <source>
        <dbReference type="PROSITE" id="PS51186"/>
    </source>
</evidence>
<dbReference type="Pfam" id="PF13302">
    <property type="entry name" value="Acetyltransf_3"/>
    <property type="match status" value="1"/>
</dbReference>
<keyword evidence="3" id="KW-1185">Reference proteome</keyword>
<evidence type="ECO:0000313" key="2">
    <source>
        <dbReference type="EMBL" id="TFD01962.1"/>
    </source>
</evidence>
<protein>
    <submittedName>
        <fullName evidence="2">N-acetyltransferase</fullName>
    </submittedName>
</protein>